<proteinExistence type="predicted"/>
<dbReference type="CDD" id="cd10142">
    <property type="entry name" value="HD_SAS6_N"/>
    <property type="match status" value="1"/>
</dbReference>
<sequence>MGVLMESVKSSGGGDILLEQDVVMQVVEAGAAVASATQRSLKLLVELRLKPSTPAKELLVRLTDEQDPFVLLSCVVREEDYHNLRQRQGLLVDFSAFPHKFVELVSSCIQESSKESPRFLLVLRYSEDGGGGGATLEVTEVNIFKHLCHLALTLTPASTQLKLTYLADCCKVLKAKVTAKEREAAENEHQLRQEVRHAHELLSKSSRELEQVRAELSHQAAVSSEKQAQLISQEKDRMLRMQSDADRKADRERRELEGRLNQHIEHLQAKVTSLTSQNSDLSEKRHRAESSARELRARLQSAEGDLERCRQELSHTKKQNARIDQDNHSKSNKIRELESRASHLEGELRSRETSLAHTQQMMETVQQQKTTLEATLEERRQKLLKRENSIQLIYAELQKSLEIIKKLQKRVKEEHMASKVRGTALMEQEKILAEKDSRLSQMSEQLQATTSKLSELTLERDQLQKKLQDSTEKLQEQEKTLQTNENVISWLNKQLNEAETTGAITRRAPLTEAYLTSHRPATSNMKSLGSQLASGTQPSLVLHSTPLSTAPFPQAMGAGGSAGSTHTTLSSIRHLGTIPPIPEEISPRASQDLLPGTEKTPAADKENSGGLDPKYLEPTKPASIGVRGLLRANACKPSTVETDPKAPSNIPARRPGVSGVRRGGPTGDTRGRGRGSGSTGPNTQPSSYFPRT</sequence>
<reference evidence="8" key="1">
    <citation type="submission" date="2015-09" db="EMBL/GenBank/DDBJ databases">
        <title>Scylla olivacea transcriptome.</title>
        <authorList>
            <person name="Ikhwanuddin M."/>
        </authorList>
    </citation>
    <scope>NUCLEOTIDE SEQUENCE</scope>
</reference>
<dbReference type="Gene3D" id="2.170.210.20">
    <property type="entry name" value="Spindle assembly abnormal protein 6, N-terminal domain"/>
    <property type="match status" value="1"/>
</dbReference>
<dbReference type="GO" id="GO:0007099">
    <property type="term" value="P:centriole replication"/>
    <property type="evidence" value="ECO:0007669"/>
    <property type="project" value="TreeGrafter"/>
</dbReference>
<dbReference type="EMBL" id="GDRN01069387">
    <property type="protein sequence ID" value="JAI64056.1"/>
    <property type="molecule type" value="Transcribed_RNA"/>
</dbReference>
<feature type="compositionally biased region" description="Basic and acidic residues" evidence="6">
    <location>
        <begin position="281"/>
        <end position="295"/>
    </location>
</feature>
<feature type="region of interest" description="Disordered" evidence="6">
    <location>
        <begin position="218"/>
        <end position="253"/>
    </location>
</feature>
<evidence type="ECO:0000256" key="2">
    <source>
        <dbReference type="ARBA" id="ARBA00022490"/>
    </source>
</evidence>
<keyword evidence="3" id="KW-0175">Coiled coil</keyword>
<dbReference type="Pfam" id="PF16531">
    <property type="entry name" value="SAS-6_N"/>
    <property type="match status" value="1"/>
</dbReference>
<evidence type="ECO:0000256" key="1">
    <source>
        <dbReference type="ARBA" id="ARBA00004300"/>
    </source>
</evidence>
<feature type="compositionally biased region" description="Polar residues" evidence="6">
    <location>
        <begin position="270"/>
        <end position="280"/>
    </location>
</feature>
<evidence type="ECO:0000313" key="8">
    <source>
        <dbReference type="EMBL" id="JAI64056.1"/>
    </source>
</evidence>
<dbReference type="GO" id="GO:0005814">
    <property type="term" value="C:centriole"/>
    <property type="evidence" value="ECO:0007669"/>
    <property type="project" value="TreeGrafter"/>
</dbReference>
<dbReference type="GO" id="GO:0005813">
    <property type="term" value="C:centrosome"/>
    <property type="evidence" value="ECO:0007669"/>
    <property type="project" value="UniProtKB-SubCell"/>
</dbReference>
<dbReference type="PANTHER" id="PTHR44281">
    <property type="entry name" value="SPINDLE ASSEMBLY ABNORMAL PROTEIN 6 HOMOLOG"/>
    <property type="match status" value="1"/>
</dbReference>
<protein>
    <recommendedName>
        <fullName evidence="7">Spindle assembly abnormal protein 6 N-terminal domain-containing protein</fullName>
    </recommendedName>
</protein>
<keyword evidence="4" id="KW-0206">Cytoskeleton</keyword>
<feature type="compositionally biased region" description="Basic and acidic residues" evidence="6">
    <location>
        <begin position="233"/>
        <end position="253"/>
    </location>
</feature>
<feature type="compositionally biased region" description="Polar residues" evidence="6">
    <location>
        <begin position="220"/>
        <end position="232"/>
    </location>
</feature>
<feature type="compositionally biased region" description="Polar residues" evidence="6">
    <location>
        <begin position="682"/>
        <end position="692"/>
    </location>
</feature>
<accession>A0A0N7ZCC4</accession>
<feature type="region of interest" description="Disordered" evidence="6">
    <location>
        <begin position="314"/>
        <end position="334"/>
    </location>
</feature>
<keyword evidence="5" id="KW-0131">Cell cycle</keyword>
<feature type="region of interest" description="Disordered" evidence="6">
    <location>
        <begin position="578"/>
        <end position="619"/>
    </location>
</feature>
<dbReference type="Gene3D" id="1.10.287.1490">
    <property type="match status" value="1"/>
</dbReference>
<comment type="subcellular location">
    <subcellularLocation>
        <location evidence="1">Cytoplasm</location>
        <location evidence="1">Cytoskeleton</location>
        <location evidence="1">Microtubule organizing center</location>
        <location evidence="1">Centrosome</location>
    </subcellularLocation>
</comment>
<feature type="region of interest" description="Disordered" evidence="6">
    <location>
        <begin position="270"/>
        <end position="295"/>
    </location>
</feature>
<dbReference type="AlphaFoldDB" id="A0A0N7ZCC4"/>
<name>A0A0N7ZCC4_SCYOL</name>
<evidence type="ECO:0000256" key="3">
    <source>
        <dbReference type="ARBA" id="ARBA00023054"/>
    </source>
</evidence>
<dbReference type="InterPro" id="IPR032396">
    <property type="entry name" value="SAS-6_N"/>
</dbReference>
<evidence type="ECO:0000256" key="5">
    <source>
        <dbReference type="ARBA" id="ARBA00023306"/>
    </source>
</evidence>
<evidence type="ECO:0000259" key="7">
    <source>
        <dbReference type="Pfam" id="PF16531"/>
    </source>
</evidence>
<feature type="region of interest" description="Disordered" evidence="6">
    <location>
        <begin position="636"/>
        <end position="692"/>
    </location>
</feature>
<dbReference type="PANTHER" id="PTHR44281:SF2">
    <property type="entry name" value="SPINDLE ASSEMBLY ABNORMAL PROTEIN 6 HOMOLOG"/>
    <property type="match status" value="1"/>
</dbReference>
<dbReference type="InterPro" id="IPR038558">
    <property type="entry name" value="SAS-6_N_sf"/>
</dbReference>
<organism evidence="8">
    <name type="scientific">Scylla olivacea</name>
    <name type="common">Orange mud crab</name>
    <name type="synonym">Cancer olivacea</name>
    <dbReference type="NCBI Taxonomy" id="85551"/>
    <lineage>
        <taxon>Eukaryota</taxon>
        <taxon>Metazoa</taxon>
        <taxon>Ecdysozoa</taxon>
        <taxon>Arthropoda</taxon>
        <taxon>Crustacea</taxon>
        <taxon>Multicrustacea</taxon>
        <taxon>Malacostraca</taxon>
        <taxon>Eumalacostraca</taxon>
        <taxon>Eucarida</taxon>
        <taxon>Decapoda</taxon>
        <taxon>Pleocyemata</taxon>
        <taxon>Brachyura</taxon>
        <taxon>Eubrachyura</taxon>
        <taxon>Portunoidea</taxon>
        <taxon>Portunidae</taxon>
        <taxon>Portuninae</taxon>
        <taxon>Scylla</taxon>
    </lineage>
</organism>
<evidence type="ECO:0000256" key="4">
    <source>
        <dbReference type="ARBA" id="ARBA00023212"/>
    </source>
</evidence>
<keyword evidence="2" id="KW-0963">Cytoplasm</keyword>
<feature type="domain" description="Spindle assembly abnormal protein 6 N-terminal" evidence="7">
    <location>
        <begin position="37"/>
        <end position="153"/>
    </location>
</feature>
<evidence type="ECO:0000256" key="6">
    <source>
        <dbReference type="SAM" id="MobiDB-lite"/>
    </source>
</evidence>